<dbReference type="InterPro" id="IPR051546">
    <property type="entry name" value="Aspartate_Ammonia-Lyase"/>
</dbReference>
<evidence type="ECO:0000256" key="1">
    <source>
        <dbReference type="ARBA" id="ARBA00023239"/>
    </source>
</evidence>
<accession>A0A8D5FGD6</accession>
<dbReference type="Pfam" id="PF00206">
    <property type="entry name" value="Lyase_1"/>
    <property type="match status" value="1"/>
</dbReference>
<dbReference type="GO" id="GO:0005829">
    <property type="term" value="C:cytosol"/>
    <property type="evidence" value="ECO:0007669"/>
    <property type="project" value="TreeGrafter"/>
</dbReference>
<gene>
    <name evidence="4" type="primary">fumC</name>
    <name evidence="4" type="ORF">DGMP_07780</name>
</gene>
<protein>
    <submittedName>
        <fullName evidence="4">Fumarate hydratase class II</fullName>
    </submittedName>
</protein>
<dbReference type="PANTHER" id="PTHR42696">
    <property type="entry name" value="ASPARTATE AMMONIA-LYASE"/>
    <property type="match status" value="1"/>
</dbReference>
<dbReference type="GO" id="GO:0008797">
    <property type="term" value="F:aspartate ammonia-lyase activity"/>
    <property type="evidence" value="ECO:0007669"/>
    <property type="project" value="TreeGrafter"/>
</dbReference>
<feature type="domain" description="Fumarate lyase N-terminal" evidence="2">
    <location>
        <begin position="16"/>
        <end position="339"/>
    </location>
</feature>
<organism evidence="4 5">
    <name type="scientific">Desulfomarina profundi</name>
    <dbReference type="NCBI Taxonomy" id="2772557"/>
    <lineage>
        <taxon>Bacteria</taxon>
        <taxon>Pseudomonadati</taxon>
        <taxon>Thermodesulfobacteriota</taxon>
        <taxon>Desulfobulbia</taxon>
        <taxon>Desulfobulbales</taxon>
        <taxon>Desulfobulbaceae</taxon>
        <taxon>Desulfomarina</taxon>
    </lineage>
</organism>
<evidence type="ECO:0000259" key="2">
    <source>
        <dbReference type="Pfam" id="PF00206"/>
    </source>
</evidence>
<dbReference type="GO" id="GO:0006099">
    <property type="term" value="P:tricarboxylic acid cycle"/>
    <property type="evidence" value="ECO:0007669"/>
    <property type="project" value="InterPro"/>
</dbReference>
<sequence length="468" mass="50669">MANKGKKYRTETDSMGDIRVPAESLYGAQTQRAIDNFTISEESLPWSFITGLLLIKKSAAKANGALKLLPQDLASAIVDCADRLLSTRPQNQFPISVFQTGSGTSTNMNVNEVICGLAARNGINLLPNDHVNFGQSSNDVIPTALHLSAAIQTRDRLLPALDRLADELLQFGKAHSDVIKTGRTHLMDALPIRLQAELDGWVMQLFESCERIRDSLDRLQRLPLGGTAVGSGVNCHPDFPGKAIAFLNELTGLTFTRAPSLYKGISSLDTVVEFSGVLKATATALYKIAGDLRWMNSGPDAGLSEIHLKPLQPGSSIMPAKVNPVIPEAVCMAMAKVIGNDATIQVCGLGGNFQLNTMLPVAATAILDSIQLLSGSCLSLAEKVIPHMRVDRETCKSKLLLNPLLVTSLNPIIGYMKAAEIAKTATRDKRPVLDVAKEMTDIPETDLERLLDPKNLADWQMEEKGKKH</sequence>
<proteinExistence type="predicted"/>
<dbReference type="PANTHER" id="PTHR42696:SF2">
    <property type="entry name" value="ASPARTATE AMMONIA-LYASE"/>
    <property type="match status" value="1"/>
</dbReference>
<dbReference type="EMBL" id="AP024086">
    <property type="protein sequence ID" value="BCL60085.1"/>
    <property type="molecule type" value="Genomic_DNA"/>
</dbReference>
<dbReference type="Pfam" id="PF10415">
    <property type="entry name" value="FumaraseC_C"/>
    <property type="match status" value="1"/>
</dbReference>
<dbReference type="FunFam" id="1.20.200.10:FF:000001">
    <property type="entry name" value="Fumarate hydratase, mitochondrial"/>
    <property type="match status" value="1"/>
</dbReference>
<name>A0A8D5FGD6_9BACT</name>
<dbReference type="GO" id="GO:0006531">
    <property type="term" value="P:aspartate metabolic process"/>
    <property type="evidence" value="ECO:0007669"/>
    <property type="project" value="TreeGrafter"/>
</dbReference>
<evidence type="ECO:0000313" key="5">
    <source>
        <dbReference type="Proteomes" id="UP000826725"/>
    </source>
</evidence>
<dbReference type="KEGG" id="dbk:DGMP_07780"/>
<dbReference type="InterPro" id="IPR018951">
    <property type="entry name" value="Fumarase_C_C"/>
</dbReference>
<reference evidence="4" key="1">
    <citation type="submission" date="2020-09" db="EMBL/GenBank/DDBJ databases">
        <title>Desulfogranum mesoprofundum gen. nov., sp. nov., a novel mesophilic, sulfate-reducing chemolithoautotroph isolated from a deep-sea hydrothermal vent chimney in the Suiyo Seamount.</title>
        <authorList>
            <person name="Hashimoto Y."/>
            <person name="Nakagawa S."/>
        </authorList>
    </citation>
    <scope>NUCLEOTIDE SEQUENCE</scope>
    <source>
        <strain evidence="4">KT2</strain>
    </source>
</reference>
<dbReference type="AlphaFoldDB" id="A0A8D5FGD6"/>
<dbReference type="PROSITE" id="PS00163">
    <property type="entry name" value="FUMARATE_LYASES"/>
    <property type="match status" value="1"/>
</dbReference>
<feature type="domain" description="Fumarase C C-terminal" evidence="3">
    <location>
        <begin position="405"/>
        <end position="457"/>
    </location>
</feature>
<evidence type="ECO:0000259" key="3">
    <source>
        <dbReference type="Pfam" id="PF10415"/>
    </source>
</evidence>
<keyword evidence="1" id="KW-0456">Lyase</keyword>
<dbReference type="FunFam" id="1.10.40.30:FF:000002">
    <property type="entry name" value="Fumarate hydratase class II"/>
    <property type="match status" value="1"/>
</dbReference>
<dbReference type="RefSeq" id="WP_228856255.1">
    <property type="nucleotide sequence ID" value="NZ_AP024086.1"/>
</dbReference>
<dbReference type="Proteomes" id="UP000826725">
    <property type="component" value="Chromosome"/>
</dbReference>
<dbReference type="InterPro" id="IPR022761">
    <property type="entry name" value="Fumarate_lyase_N"/>
</dbReference>
<dbReference type="InterPro" id="IPR020557">
    <property type="entry name" value="Fumarate_lyase_CS"/>
</dbReference>
<evidence type="ECO:0000313" key="4">
    <source>
        <dbReference type="EMBL" id="BCL60085.1"/>
    </source>
</evidence>
<keyword evidence="5" id="KW-1185">Reference proteome</keyword>